<dbReference type="Proteomes" id="UP000179221">
    <property type="component" value="Unassembled WGS sequence"/>
</dbReference>
<protein>
    <submittedName>
        <fullName evidence="2">Uncharacterized protein</fullName>
    </submittedName>
</protein>
<feature type="transmembrane region" description="Helical" evidence="1">
    <location>
        <begin position="72"/>
        <end position="90"/>
    </location>
</feature>
<keyword evidence="1" id="KW-0812">Transmembrane</keyword>
<accession>A0A1F7YGB6</accession>
<dbReference type="AlphaFoldDB" id="A0A1F7YGB6"/>
<dbReference type="EMBL" id="MGGL01000013">
    <property type="protein sequence ID" value="OGM26343.1"/>
    <property type="molecule type" value="Genomic_DNA"/>
</dbReference>
<evidence type="ECO:0000313" key="2">
    <source>
        <dbReference type="EMBL" id="OGM26343.1"/>
    </source>
</evidence>
<organism evidence="2 3">
    <name type="scientific">Candidatus Woesebacteria bacterium RIFCSPHIGHO2_01_FULL_40_22</name>
    <dbReference type="NCBI Taxonomy" id="1802499"/>
    <lineage>
        <taxon>Bacteria</taxon>
        <taxon>Candidatus Woeseibacteriota</taxon>
    </lineage>
</organism>
<keyword evidence="1" id="KW-0472">Membrane</keyword>
<proteinExistence type="predicted"/>
<evidence type="ECO:0000256" key="1">
    <source>
        <dbReference type="SAM" id="Phobius"/>
    </source>
</evidence>
<sequence>MEKLISSLIGYAASFIISTLIWGKYEGDVGFINNLRFEFMGREIALHHWMLFLLLAVILVTFRQKLNISDKLFYLLLGFFMGGLNQGLTFKDWYKILK</sequence>
<name>A0A1F7YGB6_9BACT</name>
<evidence type="ECO:0000313" key="3">
    <source>
        <dbReference type="Proteomes" id="UP000179221"/>
    </source>
</evidence>
<reference evidence="2 3" key="1">
    <citation type="journal article" date="2016" name="Nat. Commun.">
        <title>Thousands of microbial genomes shed light on interconnected biogeochemical processes in an aquifer system.</title>
        <authorList>
            <person name="Anantharaman K."/>
            <person name="Brown C.T."/>
            <person name="Hug L.A."/>
            <person name="Sharon I."/>
            <person name="Castelle C.J."/>
            <person name="Probst A.J."/>
            <person name="Thomas B.C."/>
            <person name="Singh A."/>
            <person name="Wilkins M.J."/>
            <person name="Karaoz U."/>
            <person name="Brodie E.L."/>
            <person name="Williams K.H."/>
            <person name="Hubbard S.S."/>
            <person name="Banfield J.F."/>
        </authorList>
    </citation>
    <scope>NUCLEOTIDE SEQUENCE [LARGE SCALE GENOMIC DNA]</scope>
</reference>
<keyword evidence="1" id="KW-1133">Transmembrane helix</keyword>
<gene>
    <name evidence="2" type="ORF">A2628_03210</name>
</gene>
<feature type="transmembrane region" description="Helical" evidence="1">
    <location>
        <begin position="7"/>
        <end position="25"/>
    </location>
</feature>
<feature type="transmembrane region" description="Helical" evidence="1">
    <location>
        <begin position="45"/>
        <end position="62"/>
    </location>
</feature>
<comment type="caution">
    <text evidence="2">The sequence shown here is derived from an EMBL/GenBank/DDBJ whole genome shotgun (WGS) entry which is preliminary data.</text>
</comment>